<dbReference type="InterPro" id="IPR057309">
    <property type="entry name" value="PcsB_CC"/>
</dbReference>
<dbReference type="Proteomes" id="UP000824071">
    <property type="component" value="Unassembled WGS sequence"/>
</dbReference>
<organism evidence="6 7">
    <name type="scientific">Candidatus Fimenecus excrementigallinarum</name>
    <dbReference type="NCBI Taxonomy" id="2840816"/>
    <lineage>
        <taxon>Bacteria</taxon>
        <taxon>Bacillati</taxon>
        <taxon>Bacillota</taxon>
        <taxon>Clostridia</taxon>
        <taxon>Candidatus Fimenecus</taxon>
    </lineage>
</organism>
<dbReference type="InterPro" id="IPR050570">
    <property type="entry name" value="Cell_wall_metabolism_enzyme"/>
</dbReference>
<dbReference type="EMBL" id="DVMW01000033">
    <property type="protein sequence ID" value="HIU36023.1"/>
    <property type="molecule type" value="Genomic_DNA"/>
</dbReference>
<evidence type="ECO:0000259" key="4">
    <source>
        <dbReference type="Pfam" id="PF01551"/>
    </source>
</evidence>
<sequence length="409" mass="44630">MSNPVFRRSVGLLTVCILFVTGCLFPAAASERDELQSQIDQQEALQDSLNSDLDDLQKEMDVINDRVSALNTKIAEYNKVIAQYQSELDTLDAQIDAAETRQAELETQIGDTYELLGDRLYATYVAGSTSTLELLLSAEDFETFLTRLELVRRVSEYDANLVSGLQADIDELDATKTKLASDKAAAEEKLAAQQSARDSLAADRAEELEARSLQVSKQNEIEKKLSDTQDNLDELNAAMEEYDRQQAAGMESGSGSISGGGGNTGNYPVSSKGMIHPLQYPNVYVSAGWYGYANHKGIDFCTRGATGNTYGKEIRAAADGTVYSAEYHYSWGNNVYINHGNGVYTRYAHCSRMVVSAGQHVSQGQVIAYVGNTGNVSPRPSASNPHAGAHLHFEVWVNGTRVNPAPWLP</sequence>
<name>A0A9D1IEZ5_9FIRM</name>
<keyword evidence="2" id="KW-0175">Coiled coil</keyword>
<dbReference type="AlphaFoldDB" id="A0A9D1IEZ5"/>
<feature type="domain" description="M23ase beta-sheet core" evidence="4">
    <location>
        <begin position="294"/>
        <end position="404"/>
    </location>
</feature>
<reference evidence="6" key="2">
    <citation type="journal article" date="2021" name="PeerJ">
        <title>Extensive microbial diversity within the chicken gut microbiome revealed by metagenomics and culture.</title>
        <authorList>
            <person name="Gilroy R."/>
            <person name="Ravi A."/>
            <person name="Getino M."/>
            <person name="Pursley I."/>
            <person name="Horton D.L."/>
            <person name="Alikhan N.F."/>
            <person name="Baker D."/>
            <person name="Gharbi K."/>
            <person name="Hall N."/>
            <person name="Watson M."/>
            <person name="Adriaenssens E.M."/>
            <person name="Foster-Nyarko E."/>
            <person name="Jarju S."/>
            <person name="Secka A."/>
            <person name="Antonio M."/>
            <person name="Oren A."/>
            <person name="Chaudhuri R.R."/>
            <person name="La Ragione R."/>
            <person name="Hildebrand F."/>
            <person name="Pallen M.J."/>
        </authorList>
    </citation>
    <scope>NUCLEOTIDE SEQUENCE</scope>
    <source>
        <strain evidence="6">ChiGjej1B1-19959</strain>
    </source>
</reference>
<dbReference type="PANTHER" id="PTHR21666:SF270">
    <property type="entry name" value="MUREIN HYDROLASE ACTIVATOR ENVC"/>
    <property type="match status" value="1"/>
</dbReference>
<evidence type="ECO:0000259" key="5">
    <source>
        <dbReference type="Pfam" id="PF24568"/>
    </source>
</evidence>
<dbReference type="PROSITE" id="PS51257">
    <property type="entry name" value="PROKAR_LIPOPROTEIN"/>
    <property type="match status" value="1"/>
</dbReference>
<dbReference type="InterPro" id="IPR011055">
    <property type="entry name" value="Dup_hybrid_motif"/>
</dbReference>
<evidence type="ECO:0000256" key="2">
    <source>
        <dbReference type="SAM" id="Coils"/>
    </source>
</evidence>
<proteinExistence type="predicted"/>
<dbReference type="SUPFAM" id="SSF57997">
    <property type="entry name" value="Tropomyosin"/>
    <property type="match status" value="1"/>
</dbReference>
<feature type="domain" description="Peptidoglycan hydrolase PcsB coiled-coil" evidence="5">
    <location>
        <begin position="103"/>
        <end position="173"/>
    </location>
</feature>
<dbReference type="InterPro" id="IPR016047">
    <property type="entry name" value="M23ase_b-sheet_dom"/>
</dbReference>
<gene>
    <name evidence="6" type="ORF">IAC53_05395</name>
</gene>
<evidence type="ECO:0000256" key="3">
    <source>
        <dbReference type="SAM" id="SignalP"/>
    </source>
</evidence>
<dbReference type="Gene3D" id="6.10.250.3150">
    <property type="match status" value="1"/>
</dbReference>
<comment type="caution">
    <text evidence="6">The sequence shown here is derived from an EMBL/GenBank/DDBJ whole genome shotgun (WGS) entry which is preliminary data.</text>
</comment>
<feature type="signal peptide" evidence="3">
    <location>
        <begin position="1"/>
        <end position="29"/>
    </location>
</feature>
<dbReference type="Gene3D" id="2.70.70.10">
    <property type="entry name" value="Glucose Permease (Domain IIA)"/>
    <property type="match status" value="1"/>
</dbReference>
<accession>A0A9D1IEZ5</accession>
<dbReference type="GO" id="GO:0004222">
    <property type="term" value="F:metalloendopeptidase activity"/>
    <property type="evidence" value="ECO:0007669"/>
    <property type="project" value="TreeGrafter"/>
</dbReference>
<evidence type="ECO:0000313" key="7">
    <source>
        <dbReference type="Proteomes" id="UP000824071"/>
    </source>
</evidence>
<feature type="chain" id="PRO_5039689077" evidence="3">
    <location>
        <begin position="30"/>
        <end position="409"/>
    </location>
</feature>
<feature type="coiled-coil region" evidence="2">
    <location>
        <begin position="169"/>
        <end position="245"/>
    </location>
</feature>
<evidence type="ECO:0000313" key="6">
    <source>
        <dbReference type="EMBL" id="HIU36023.1"/>
    </source>
</evidence>
<evidence type="ECO:0000256" key="1">
    <source>
        <dbReference type="ARBA" id="ARBA00022729"/>
    </source>
</evidence>
<dbReference type="Pfam" id="PF24568">
    <property type="entry name" value="CC_PcsB"/>
    <property type="match status" value="1"/>
</dbReference>
<dbReference type="Pfam" id="PF01551">
    <property type="entry name" value="Peptidase_M23"/>
    <property type="match status" value="1"/>
</dbReference>
<keyword evidence="1 3" id="KW-0732">Signal</keyword>
<dbReference type="CDD" id="cd12797">
    <property type="entry name" value="M23_peptidase"/>
    <property type="match status" value="1"/>
</dbReference>
<dbReference type="SUPFAM" id="SSF51261">
    <property type="entry name" value="Duplicated hybrid motif"/>
    <property type="match status" value="1"/>
</dbReference>
<feature type="coiled-coil region" evidence="2">
    <location>
        <begin position="32"/>
        <end position="108"/>
    </location>
</feature>
<reference evidence="6" key="1">
    <citation type="submission" date="2020-10" db="EMBL/GenBank/DDBJ databases">
        <authorList>
            <person name="Gilroy R."/>
        </authorList>
    </citation>
    <scope>NUCLEOTIDE SEQUENCE</scope>
    <source>
        <strain evidence="6">ChiGjej1B1-19959</strain>
    </source>
</reference>
<dbReference type="PANTHER" id="PTHR21666">
    <property type="entry name" value="PEPTIDASE-RELATED"/>
    <property type="match status" value="1"/>
</dbReference>
<protein>
    <submittedName>
        <fullName evidence="6">Peptidoglycan DD-metalloendopeptidase family protein</fullName>
    </submittedName>
</protein>